<keyword evidence="3" id="KW-1185">Reference proteome</keyword>
<evidence type="ECO:0000313" key="3">
    <source>
        <dbReference type="Proteomes" id="UP000472269"/>
    </source>
</evidence>
<dbReference type="AlphaFoldDB" id="A0A663NAW3"/>
<reference evidence="2" key="1">
    <citation type="submission" date="2025-08" db="UniProtKB">
        <authorList>
            <consortium name="Ensembl"/>
        </authorList>
    </citation>
    <scope>IDENTIFICATION</scope>
</reference>
<proteinExistence type="predicted"/>
<name>A0A663NAW3_ATHCN</name>
<evidence type="ECO:0000256" key="1">
    <source>
        <dbReference type="SAM" id="MobiDB-lite"/>
    </source>
</evidence>
<accession>A0A663NAW3</accession>
<feature type="compositionally biased region" description="Polar residues" evidence="1">
    <location>
        <begin position="71"/>
        <end position="93"/>
    </location>
</feature>
<reference evidence="2" key="2">
    <citation type="submission" date="2025-09" db="UniProtKB">
        <authorList>
            <consortium name="Ensembl"/>
        </authorList>
    </citation>
    <scope>IDENTIFICATION</scope>
</reference>
<feature type="region of interest" description="Disordered" evidence="1">
    <location>
        <begin position="71"/>
        <end position="97"/>
    </location>
</feature>
<dbReference type="Ensembl" id="ENSACUT00000022352.1">
    <property type="protein sequence ID" value="ENSACUP00000020961.1"/>
    <property type="gene ID" value="ENSACUG00000014004.1"/>
</dbReference>
<sequence length="134" mass="14412">VSGLSPIHICLGASTSGLAGDVSPSLFQERVDDGCFYFFPWLRMWWRRKQKQKLDPSRLLMDAAHRLLRPGTTSASPGLACTSSHNDPGTASTLGRVGYSSKASLEMFLPTPGRVRPGRAPACSRKPPARSAAA</sequence>
<dbReference type="Proteomes" id="UP000472269">
    <property type="component" value="Unplaced"/>
</dbReference>
<feature type="region of interest" description="Disordered" evidence="1">
    <location>
        <begin position="109"/>
        <end position="134"/>
    </location>
</feature>
<organism evidence="2 3">
    <name type="scientific">Athene cunicularia</name>
    <name type="common">Burrowing owl</name>
    <name type="synonym">Speotyto cunicularia</name>
    <dbReference type="NCBI Taxonomy" id="194338"/>
    <lineage>
        <taxon>Eukaryota</taxon>
        <taxon>Metazoa</taxon>
        <taxon>Chordata</taxon>
        <taxon>Craniata</taxon>
        <taxon>Vertebrata</taxon>
        <taxon>Euteleostomi</taxon>
        <taxon>Archelosauria</taxon>
        <taxon>Archosauria</taxon>
        <taxon>Dinosauria</taxon>
        <taxon>Saurischia</taxon>
        <taxon>Theropoda</taxon>
        <taxon>Coelurosauria</taxon>
        <taxon>Aves</taxon>
        <taxon>Neognathae</taxon>
        <taxon>Neoaves</taxon>
        <taxon>Telluraves</taxon>
        <taxon>Strigiformes</taxon>
        <taxon>Strigidae</taxon>
        <taxon>Athene</taxon>
    </lineage>
</organism>
<protein>
    <submittedName>
        <fullName evidence="2">Uncharacterized protein</fullName>
    </submittedName>
</protein>
<evidence type="ECO:0000313" key="2">
    <source>
        <dbReference type="Ensembl" id="ENSACUP00000020961.1"/>
    </source>
</evidence>